<dbReference type="AlphaFoldDB" id="A0A3A8AQK8"/>
<comment type="caution">
    <text evidence="5">The sequence shown here is derived from an EMBL/GenBank/DDBJ whole genome shotgun (WGS) entry which is preliminary data.</text>
</comment>
<dbReference type="PROSITE" id="PS51063">
    <property type="entry name" value="HTH_CRP_2"/>
    <property type="match status" value="1"/>
</dbReference>
<dbReference type="SUPFAM" id="SSF51206">
    <property type="entry name" value="cAMP-binding domain-like"/>
    <property type="match status" value="1"/>
</dbReference>
<dbReference type="Proteomes" id="UP000281128">
    <property type="component" value="Unassembled WGS sequence"/>
</dbReference>
<gene>
    <name evidence="5" type="ORF">D6850_16920</name>
</gene>
<dbReference type="SMART" id="SM00419">
    <property type="entry name" value="HTH_CRP"/>
    <property type="match status" value="1"/>
</dbReference>
<dbReference type="OrthoDB" id="3525895at2"/>
<dbReference type="InterPro" id="IPR014710">
    <property type="entry name" value="RmlC-like_jellyroll"/>
</dbReference>
<dbReference type="SUPFAM" id="SSF46785">
    <property type="entry name" value="Winged helix' DNA-binding domain"/>
    <property type="match status" value="1"/>
</dbReference>
<evidence type="ECO:0000256" key="1">
    <source>
        <dbReference type="ARBA" id="ARBA00023015"/>
    </source>
</evidence>
<accession>A0A3A8AQK8</accession>
<keyword evidence="3" id="KW-0804">Transcription</keyword>
<evidence type="ECO:0000313" key="5">
    <source>
        <dbReference type="EMBL" id="RKF12642.1"/>
    </source>
</evidence>
<feature type="domain" description="HTH crp-type" evidence="4">
    <location>
        <begin position="153"/>
        <end position="225"/>
    </location>
</feature>
<dbReference type="InterPro" id="IPR000595">
    <property type="entry name" value="cNMP-bd_dom"/>
</dbReference>
<protein>
    <submittedName>
        <fullName evidence="5">Crp/Fnr family transcriptional regulator</fullName>
    </submittedName>
</protein>
<keyword evidence="6" id="KW-1185">Reference proteome</keyword>
<dbReference type="RefSeq" id="WP_121168794.1">
    <property type="nucleotide sequence ID" value="NZ_RAPE01000006.1"/>
</dbReference>
<evidence type="ECO:0000256" key="3">
    <source>
        <dbReference type="ARBA" id="ARBA00023163"/>
    </source>
</evidence>
<dbReference type="EMBL" id="RAPE01000006">
    <property type="protein sequence ID" value="RKF12642.1"/>
    <property type="molecule type" value="Genomic_DNA"/>
</dbReference>
<dbReference type="InterPro" id="IPR036388">
    <property type="entry name" value="WH-like_DNA-bd_sf"/>
</dbReference>
<dbReference type="Gene3D" id="2.60.120.10">
    <property type="entry name" value="Jelly Rolls"/>
    <property type="match status" value="1"/>
</dbReference>
<dbReference type="InterPro" id="IPR012318">
    <property type="entry name" value="HTH_CRP"/>
</dbReference>
<reference evidence="5 6" key="1">
    <citation type="submission" date="2018-09" db="EMBL/GenBank/DDBJ databases">
        <title>Roseovarius spongiae sp. nov., isolated from a marine sponge.</title>
        <authorList>
            <person name="Zhuang L."/>
            <person name="Luo L."/>
        </authorList>
    </citation>
    <scope>NUCLEOTIDE SEQUENCE [LARGE SCALE GENOMIC DNA]</scope>
    <source>
        <strain evidence="5 6">HN-E21</strain>
    </source>
</reference>
<organism evidence="5 6">
    <name type="scientific">Roseovarius spongiae</name>
    <dbReference type="NCBI Taxonomy" id="2320272"/>
    <lineage>
        <taxon>Bacteria</taxon>
        <taxon>Pseudomonadati</taxon>
        <taxon>Pseudomonadota</taxon>
        <taxon>Alphaproteobacteria</taxon>
        <taxon>Rhodobacterales</taxon>
        <taxon>Roseobacteraceae</taxon>
        <taxon>Roseovarius</taxon>
    </lineage>
</organism>
<evidence type="ECO:0000259" key="4">
    <source>
        <dbReference type="PROSITE" id="PS51063"/>
    </source>
</evidence>
<dbReference type="InterPro" id="IPR036390">
    <property type="entry name" value="WH_DNA-bd_sf"/>
</dbReference>
<dbReference type="Pfam" id="PF00027">
    <property type="entry name" value="cNMP_binding"/>
    <property type="match status" value="1"/>
</dbReference>
<dbReference type="CDD" id="cd00038">
    <property type="entry name" value="CAP_ED"/>
    <property type="match status" value="1"/>
</dbReference>
<keyword evidence="1" id="KW-0805">Transcription regulation</keyword>
<dbReference type="Pfam" id="PF13545">
    <property type="entry name" value="HTH_Crp_2"/>
    <property type="match status" value="1"/>
</dbReference>
<sequence>MKHGDAHMNCLDPIDRASPHTSLAAAVKAALRECDAHPVAFEKDVDIRHEGDRPDFVYLVKSGWLCSYGVLADGQRQLLCLHMAGDIAGLSDLGGSRALFSLRSLRASVVYPIPVAALTSPAFVTPAVTAFLLRKSAETQALIMRTLVAVGRMGARERIIWLLLMLRDRNGGASASDGIEVPLNQSELGDLVGLSNVSVSKTLCQLSDEGFIERKGGRVLLRRPAEMERIIGHEPMGFTPHLSGDSEPAHGVGDMTWRAAGPLGQHD</sequence>
<dbReference type="GO" id="GO:0006355">
    <property type="term" value="P:regulation of DNA-templated transcription"/>
    <property type="evidence" value="ECO:0007669"/>
    <property type="project" value="InterPro"/>
</dbReference>
<evidence type="ECO:0000256" key="2">
    <source>
        <dbReference type="ARBA" id="ARBA00023125"/>
    </source>
</evidence>
<keyword evidence="2" id="KW-0238">DNA-binding</keyword>
<dbReference type="CDD" id="cd00092">
    <property type="entry name" value="HTH_CRP"/>
    <property type="match status" value="1"/>
</dbReference>
<dbReference type="Gene3D" id="1.10.10.10">
    <property type="entry name" value="Winged helix-like DNA-binding domain superfamily/Winged helix DNA-binding domain"/>
    <property type="match status" value="1"/>
</dbReference>
<proteinExistence type="predicted"/>
<dbReference type="InterPro" id="IPR018490">
    <property type="entry name" value="cNMP-bd_dom_sf"/>
</dbReference>
<evidence type="ECO:0000313" key="6">
    <source>
        <dbReference type="Proteomes" id="UP000281128"/>
    </source>
</evidence>
<name>A0A3A8AQK8_9RHOB</name>
<dbReference type="GO" id="GO:0003677">
    <property type="term" value="F:DNA binding"/>
    <property type="evidence" value="ECO:0007669"/>
    <property type="project" value="UniProtKB-KW"/>
</dbReference>